<comment type="similarity">
    <text evidence="1 4">Belongs to the glycosyl hydrolase 43 family.</text>
</comment>
<dbReference type="InterPro" id="IPR041542">
    <property type="entry name" value="GH43_C2"/>
</dbReference>
<evidence type="ECO:0000256" key="1">
    <source>
        <dbReference type="ARBA" id="ARBA00009865"/>
    </source>
</evidence>
<gene>
    <name evidence="7" type="ORF">SLS63_014106</name>
</gene>
<sequence length="579" mass="62396">MMKVAALASFLLAAASQGVRATRFLNPVLPGFHPDPSCIFVEELDQTFFCATSSFGVFPGIPIHASQNLTNWKLASNVLNRPSQLPEFASTPTGQDGIFAPTLRYHNGTFYLITTWVSIASYQDFKMDNIIFTSSDPFNSSSWSDPTHFDFIGYDPSLFWDVDGTAYLTGAQATSTGTAIALAPFNPLTGEYLGPTTYPYNGTGIGTPEGPHLYHNPSTGFYYILVAEGGTAENHRGSIARSRSITGPYEGFPDNPVVHAASNTSFIQSVGHADLFEDGAGQWWGVALAQRSGAMGVETSPMGRETVLFPVRWNEDGWVRIEGTGVKGIMDAPLPGGDELDVPGEGAWHDAPDIVDFETGTDLPKHFVHVRLPVEEAYVVSPAGREGELQLMASERSLSTKGGGNMTEGTTFVGRRQVDTLFTFSVAFDFEPRSPCEEAGVTVYLDEAKHFDLGIVLSEGGERLVELKAFSSNKNVTASKDATTTLRDTAEKVRLEIRAANSTHYTFSAGSVEANEDAPVEMQVVGFAAANLVSGGFTGTLVGAYATTHGARGNHTVQVYVSRWRYQGQGQEVDEGVIV</sequence>
<dbReference type="InterPro" id="IPR051795">
    <property type="entry name" value="Glycosyl_Hydrlase_43"/>
</dbReference>
<keyword evidence="3 4" id="KW-0326">Glycosidase</keyword>
<feature type="signal peptide" evidence="5">
    <location>
        <begin position="1"/>
        <end position="21"/>
    </location>
</feature>
<evidence type="ECO:0000256" key="3">
    <source>
        <dbReference type="ARBA" id="ARBA00023295"/>
    </source>
</evidence>
<keyword evidence="8" id="KW-1185">Reference proteome</keyword>
<proteinExistence type="inferred from homology"/>
<evidence type="ECO:0000313" key="7">
    <source>
        <dbReference type="EMBL" id="KAK7705706.1"/>
    </source>
</evidence>
<dbReference type="InterPro" id="IPR006710">
    <property type="entry name" value="Glyco_hydro_43"/>
</dbReference>
<dbReference type="CDD" id="cd18833">
    <property type="entry name" value="GH43_PcXyl-like"/>
    <property type="match status" value="1"/>
</dbReference>
<dbReference type="PANTHER" id="PTHR42812">
    <property type="entry name" value="BETA-XYLOSIDASE"/>
    <property type="match status" value="1"/>
</dbReference>
<reference evidence="7 8" key="1">
    <citation type="submission" date="2024-02" db="EMBL/GenBank/DDBJ databases">
        <title>De novo assembly and annotation of 12 fungi associated with fruit tree decline syndrome in Ontario, Canada.</title>
        <authorList>
            <person name="Sulman M."/>
            <person name="Ellouze W."/>
            <person name="Ilyukhin E."/>
        </authorList>
    </citation>
    <scope>NUCLEOTIDE SEQUENCE [LARGE SCALE GENOMIC DNA]</scope>
    <source>
        <strain evidence="7 8">M169</strain>
    </source>
</reference>
<dbReference type="Pfam" id="PF04616">
    <property type="entry name" value="Glyco_hydro_43"/>
    <property type="match status" value="1"/>
</dbReference>
<dbReference type="EMBL" id="JAKNSF020000234">
    <property type="protein sequence ID" value="KAK7705706.1"/>
    <property type="molecule type" value="Genomic_DNA"/>
</dbReference>
<evidence type="ECO:0000256" key="2">
    <source>
        <dbReference type="ARBA" id="ARBA00022801"/>
    </source>
</evidence>
<comment type="caution">
    <text evidence="7">The sequence shown here is derived from an EMBL/GenBank/DDBJ whole genome shotgun (WGS) entry which is preliminary data.</text>
</comment>
<dbReference type="Gene3D" id="2.115.10.20">
    <property type="entry name" value="Glycosyl hydrolase domain, family 43"/>
    <property type="match status" value="1"/>
</dbReference>
<feature type="domain" description="Beta-xylosidase C-terminal Concanavalin A-like" evidence="6">
    <location>
        <begin position="356"/>
        <end position="555"/>
    </location>
</feature>
<evidence type="ECO:0000259" key="6">
    <source>
        <dbReference type="Pfam" id="PF17851"/>
    </source>
</evidence>
<evidence type="ECO:0000313" key="8">
    <source>
        <dbReference type="Proteomes" id="UP001430848"/>
    </source>
</evidence>
<evidence type="ECO:0000256" key="4">
    <source>
        <dbReference type="RuleBase" id="RU361187"/>
    </source>
</evidence>
<dbReference type="SUPFAM" id="SSF49899">
    <property type="entry name" value="Concanavalin A-like lectins/glucanases"/>
    <property type="match status" value="1"/>
</dbReference>
<keyword evidence="2 4" id="KW-0378">Hydrolase</keyword>
<name>A0ABR1NL97_DIAER</name>
<evidence type="ECO:0000256" key="5">
    <source>
        <dbReference type="SAM" id="SignalP"/>
    </source>
</evidence>
<dbReference type="InterPro" id="IPR013320">
    <property type="entry name" value="ConA-like_dom_sf"/>
</dbReference>
<dbReference type="InterPro" id="IPR023296">
    <property type="entry name" value="Glyco_hydro_beta-prop_sf"/>
</dbReference>
<feature type="chain" id="PRO_5047482390" description="Beta-xylosidase C-terminal Concanavalin A-like domain-containing protein" evidence="5">
    <location>
        <begin position="22"/>
        <end position="579"/>
    </location>
</feature>
<dbReference type="Gene3D" id="2.60.120.200">
    <property type="match status" value="1"/>
</dbReference>
<keyword evidence="5" id="KW-0732">Signal</keyword>
<organism evidence="7 8">
    <name type="scientific">Diaporthe eres</name>
    <name type="common">Phomopsis oblonga</name>
    <dbReference type="NCBI Taxonomy" id="83184"/>
    <lineage>
        <taxon>Eukaryota</taxon>
        <taxon>Fungi</taxon>
        <taxon>Dikarya</taxon>
        <taxon>Ascomycota</taxon>
        <taxon>Pezizomycotina</taxon>
        <taxon>Sordariomycetes</taxon>
        <taxon>Sordariomycetidae</taxon>
        <taxon>Diaporthales</taxon>
        <taxon>Diaporthaceae</taxon>
        <taxon>Diaporthe</taxon>
        <taxon>Diaporthe eres species complex</taxon>
    </lineage>
</organism>
<dbReference type="Proteomes" id="UP001430848">
    <property type="component" value="Unassembled WGS sequence"/>
</dbReference>
<accession>A0ABR1NL97</accession>
<dbReference type="PANTHER" id="PTHR42812:SF17">
    <property type="entry name" value="BETA-XYLOSIDASE C-TERMINAL CONCANAVALIN A-LIKE DOMAIN-CONTAINING PROTEIN-RELATED"/>
    <property type="match status" value="1"/>
</dbReference>
<dbReference type="SUPFAM" id="SSF75005">
    <property type="entry name" value="Arabinanase/levansucrase/invertase"/>
    <property type="match status" value="1"/>
</dbReference>
<protein>
    <recommendedName>
        <fullName evidence="6">Beta-xylosidase C-terminal Concanavalin A-like domain-containing protein</fullName>
    </recommendedName>
</protein>
<dbReference type="Pfam" id="PF17851">
    <property type="entry name" value="GH43_C2"/>
    <property type="match status" value="1"/>
</dbReference>